<dbReference type="PANTHER" id="PTHR48090">
    <property type="entry name" value="UNDECAPRENYL-PHOSPHATE 4-DEOXY-4-FORMAMIDO-L-ARABINOSE TRANSFERASE-RELATED"/>
    <property type="match status" value="1"/>
</dbReference>
<evidence type="ECO:0000256" key="1">
    <source>
        <dbReference type="ARBA" id="ARBA00022475"/>
    </source>
</evidence>
<evidence type="ECO:0000256" key="6">
    <source>
        <dbReference type="ARBA" id="ARBA00022989"/>
    </source>
</evidence>
<keyword evidence="3 10" id="KW-0808">Transferase</keyword>
<dbReference type="GO" id="GO:0009103">
    <property type="term" value="P:lipopolysaccharide biosynthetic process"/>
    <property type="evidence" value="ECO:0007669"/>
    <property type="project" value="UniProtKB-KW"/>
</dbReference>
<dbReference type="Pfam" id="PF00535">
    <property type="entry name" value="Glycos_transf_2"/>
    <property type="match status" value="1"/>
</dbReference>
<gene>
    <name evidence="10" type="ORF">PW52_04840</name>
</gene>
<dbReference type="Proteomes" id="UP000032578">
    <property type="component" value="Unassembled WGS sequence"/>
</dbReference>
<dbReference type="STRING" id="1435349.PW52_04840"/>
<dbReference type="GO" id="GO:0005886">
    <property type="term" value="C:plasma membrane"/>
    <property type="evidence" value="ECO:0007669"/>
    <property type="project" value="TreeGrafter"/>
</dbReference>
<dbReference type="GO" id="GO:0099621">
    <property type="term" value="F:undecaprenyl-phosphate 4-deoxy-4-formamido-L-arabinose transferase activity"/>
    <property type="evidence" value="ECO:0007669"/>
    <property type="project" value="TreeGrafter"/>
</dbReference>
<dbReference type="CDD" id="cd04187">
    <property type="entry name" value="DPM1_like_bac"/>
    <property type="match status" value="1"/>
</dbReference>
<feature type="transmembrane region" description="Helical" evidence="8">
    <location>
        <begin position="267"/>
        <end position="291"/>
    </location>
</feature>
<name>A0A0D7WFG0_9FLAO</name>
<dbReference type="Gene3D" id="3.90.550.10">
    <property type="entry name" value="Spore Coat Polysaccharide Biosynthesis Protein SpsA, Chain A"/>
    <property type="match status" value="1"/>
</dbReference>
<evidence type="ECO:0000313" key="11">
    <source>
        <dbReference type="Proteomes" id="UP000032578"/>
    </source>
</evidence>
<evidence type="ECO:0000256" key="8">
    <source>
        <dbReference type="SAM" id="Phobius"/>
    </source>
</evidence>
<dbReference type="OrthoDB" id="9807778at2"/>
<evidence type="ECO:0000259" key="9">
    <source>
        <dbReference type="Pfam" id="PF00535"/>
    </source>
</evidence>
<keyword evidence="2" id="KW-0328">Glycosyltransferase</keyword>
<evidence type="ECO:0000256" key="3">
    <source>
        <dbReference type="ARBA" id="ARBA00022679"/>
    </source>
</evidence>
<feature type="domain" description="Glycosyltransferase 2-like" evidence="9">
    <location>
        <begin position="8"/>
        <end position="154"/>
    </location>
</feature>
<dbReference type="EMBL" id="JTDW01000003">
    <property type="protein sequence ID" value="KJD36482.1"/>
    <property type="molecule type" value="Genomic_DNA"/>
</dbReference>
<keyword evidence="6 8" id="KW-1133">Transmembrane helix</keyword>
<evidence type="ECO:0000313" key="10">
    <source>
        <dbReference type="EMBL" id="KJD36482.1"/>
    </source>
</evidence>
<dbReference type="InterPro" id="IPR029044">
    <property type="entry name" value="Nucleotide-diphossugar_trans"/>
</dbReference>
<keyword evidence="5" id="KW-0448">Lipopolysaccharide biosynthesis</keyword>
<proteinExistence type="predicted"/>
<accession>A0A0D7WFG0</accession>
<dbReference type="PATRIC" id="fig|1435349.4.peg.1885"/>
<feature type="transmembrane region" description="Helical" evidence="8">
    <location>
        <begin position="231"/>
        <end position="255"/>
    </location>
</feature>
<evidence type="ECO:0000256" key="2">
    <source>
        <dbReference type="ARBA" id="ARBA00022676"/>
    </source>
</evidence>
<reference evidence="10 11" key="1">
    <citation type="submission" date="2014-11" db="EMBL/GenBank/DDBJ databases">
        <title>Tamlana sedimentorum sp. nov., isolated from shallow sand sediments of the Sea of Japan.</title>
        <authorList>
            <person name="Romanenko L.A."/>
        </authorList>
    </citation>
    <scope>NUCLEOTIDE SEQUENCE [LARGE SCALE GENOMIC DNA]</scope>
    <source>
        <strain evidence="10 11">JCM 19808</strain>
    </source>
</reference>
<protein>
    <submittedName>
        <fullName evidence="10">Family 2 glycosyl transferase</fullName>
    </submittedName>
</protein>
<keyword evidence="7 8" id="KW-0472">Membrane</keyword>
<evidence type="ECO:0000256" key="5">
    <source>
        <dbReference type="ARBA" id="ARBA00022985"/>
    </source>
</evidence>
<sequence length="324" mass="36528">MSSNTYISVVIPVYNEEGNVGLLTKSIEDALKLYKYEIIYVDDFSTDKTRQEIKDLENPNVILIELKRNYGQSSALAAGIEFARGNFVVTMDGDMQNDPSDIPNMLELAIAEDWDLVTGIRAKRKDNIIKTFPSKIANFIIRKATKLHISDAGCALKVMTSETAKNIPLYGELHRFIALNAHIDGARITEIPVKHHPRKHGVSKYGLGRTFKVMNDLLLILFQRKYLQKPLYLFGNMGMVFFGLGMLINLYLLYIKFLGSEIGTRPLLLLGILLILVGIQLFTIGIVADLLMRTYYESQNKTPYNVKKITSFGTTDKKTALHVS</sequence>
<dbReference type="PANTHER" id="PTHR48090:SF3">
    <property type="entry name" value="UNDECAPRENYL-PHOSPHATE 4-DEOXY-4-FORMAMIDO-L-ARABINOSE TRANSFERASE"/>
    <property type="match status" value="1"/>
</dbReference>
<keyword evidence="1" id="KW-1003">Cell membrane</keyword>
<evidence type="ECO:0000256" key="7">
    <source>
        <dbReference type="ARBA" id="ARBA00023136"/>
    </source>
</evidence>
<keyword evidence="4 8" id="KW-0812">Transmembrane</keyword>
<organism evidence="10 11">
    <name type="scientific">Neotamlana sedimentorum</name>
    <dbReference type="NCBI Taxonomy" id="1435349"/>
    <lineage>
        <taxon>Bacteria</taxon>
        <taxon>Pseudomonadati</taxon>
        <taxon>Bacteroidota</taxon>
        <taxon>Flavobacteriia</taxon>
        <taxon>Flavobacteriales</taxon>
        <taxon>Flavobacteriaceae</taxon>
        <taxon>Neotamlana</taxon>
    </lineage>
</organism>
<dbReference type="InterPro" id="IPR001173">
    <property type="entry name" value="Glyco_trans_2-like"/>
</dbReference>
<dbReference type="RefSeq" id="WP_044631797.1">
    <property type="nucleotide sequence ID" value="NZ_JTDW01000003.1"/>
</dbReference>
<dbReference type="InterPro" id="IPR050256">
    <property type="entry name" value="Glycosyltransferase_2"/>
</dbReference>
<comment type="caution">
    <text evidence="10">The sequence shown here is derived from an EMBL/GenBank/DDBJ whole genome shotgun (WGS) entry which is preliminary data.</text>
</comment>
<dbReference type="SUPFAM" id="SSF53448">
    <property type="entry name" value="Nucleotide-diphospho-sugar transferases"/>
    <property type="match status" value="1"/>
</dbReference>
<evidence type="ECO:0000256" key="4">
    <source>
        <dbReference type="ARBA" id="ARBA00022692"/>
    </source>
</evidence>
<dbReference type="AlphaFoldDB" id="A0A0D7WFG0"/>
<keyword evidence="11" id="KW-1185">Reference proteome</keyword>